<dbReference type="PANTHER" id="PTHR30576:SF20">
    <property type="entry name" value="QUINOVOSAMINEPHOSPHOTRANSFERAE-RELATED"/>
    <property type="match status" value="1"/>
</dbReference>
<dbReference type="GO" id="GO:0016780">
    <property type="term" value="F:phosphotransferase activity, for other substituted phosphate groups"/>
    <property type="evidence" value="ECO:0007669"/>
    <property type="project" value="TreeGrafter"/>
</dbReference>
<dbReference type="Pfam" id="PF02397">
    <property type="entry name" value="Bac_transf"/>
    <property type="match status" value="1"/>
</dbReference>
<keyword evidence="1" id="KW-0472">Membrane</keyword>
<sequence length="199" mass="22799">MSKRLFDIVFSLIGLTLLTPLLSTIAILIKKQDRGPMLYRGIRVGRYGKLFRIYKFRAMVVNAEKLGGSSTPADDPRITNVGKYIRKYKLDELPQLINVLMGQMSFVGPRPQVPEDVALYTKEEKSILSVRPGITDWASCKYHNEGEILRGSPDPDQAYIEKIRPGKIKLELEYVRNHSFWIDLKILLKTVKTLFSTRL</sequence>
<name>A0A0F9S4I3_9ZZZZ</name>
<evidence type="ECO:0000259" key="2">
    <source>
        <dbReference type="Pfam" id="PF02397"/>
    </source>
</evidence>
<keyword evidence="1" id="KW-1133">Transmembrane helix</keyword>
<keyword evidence="1" id="KW-0812">Transmembrane</keyword>
<proteinExistence type="predicted"/>
<protein>
    <recommendedName>
        <fullName evidence="2">Bacterial sugar transferase domain-containing protein</fullName>
    </recommendedName>
</protein>
<dbReference type="AlphaFoldDB" id="A0A0F9S4I3"/>
<organism evidence="3">
    <name type="scientific">marine sediment metagenome</name>
    <dbReference type="NCBI Taxonomy" id="412755"/>
    <lineage>
        <taxon>unclassified sequences</taxon>
        <taxon>metagenomes</taxon>
        <taxon>ecological metagenomes</taxon>
    </lineage>
</organism>
<accession>A0A0F9S4I3</accession>
<comment type="caution">
    <text evidence="3">The sequence shown here is derived from an EMBL/GenBank/DDBJ whole genome shotgun (WGS) entry which is preliminary data.</text>
</comment>
<reference evidence="3" key="1">
    <citation type="journal article" date="2015" name="Nature">
        <title>Complex archaea that bridge the gap between prokaryotes and eukaryotes.</title>
        <authorList>
            <person name="Spang A."/>
            <person name="Saw J.H."/>
            <person name="Jorgensen S.L."/>
            <person name="Zaremba-Niedzwiedzka K."/>
            <person name="Martijn J."/>
            <person name="Lind A.E."/>
            <person name="van Eijk R."/>
            <person name="Schleper C."/>
            <person name="Guy L."/>
            <person name="Ettema T.J."/>
        </authorList>
    </citation>
    <scope>NUCLEOTIDE SEQUENCE</scope>
</reference>
<evidence type="ECO:0000313" key="3">
    <source>
        <dbReference type="EMBL" id="KKN31951.1"/>
    </source>
</evidence>
<dbReference type="PANTHER" id="PTHR30576">
    <property type="entry name" value="COLANIC BIOSYNTHESIS UDP-GLUCOSE LIPID CARRIER TRANSFERASE"/>
    <property type="match status" value="1"/>
</dbReference>
<feature type="domain" description="Bacterial sugar transferase" evidence="2">
    <location>
        <begin position="3"/>
        <end position="195"/>
    </location>
</feature>
<evidence type="ECO:0000256" key="1">
    <source>
        <dbReference type="SAM" id="Phobius"/>
    </source>
</evidence>
<dbReference type="EMBL" id="LAZR01002289">
    <property type="protein sequence ID" value="KKN31951.1"/>
    <property type="molecule type" value="Genomic_DNA"/>
</dbReference>
<feature type="transmembrane region" description="Helical" evidence="1">
    <location>
        <begin position="6"/>
        <end position="29"/>
    </location>
</feature>
<gene>
    <name evidence="3" type="ORF">LCGC14_0818810</name>
</gene>
<dbReference type="InterPro" id="IPR003362">
    <property type="entry name" value="Bact_transf"/>
</dbReference>